<reference evidence="2" key="2">
    <citation type="submission" date="2022-10" db="EMBL/GenBank/DDBJ databases">
        <authorList>
            <person name="Aires J."/>
            <person name="Mesa V."/>
        </authorList>
    </citation>
    <scope>NUCLEOTIDE SEQUENCE</scope>
    <source>
        <strain evidence="2">Clostridium neonatale JD116</strain>
    </source>
</reference>
<protein>
    <submittedName>
        <fullName evidence="1">Uncharacterized protein</fullName>
    </submittedName>
</protein>
<dbReference type="EMBL" id="CAMTCP010000242">
    <property type="protein sequence ID" value="CAI3628915.1"/>
    <property type="molecule type" value="Genomic_DNA"/>
</dbReference>
<evidence type="ECO:0000313" key="2">
    <source>
        <dbReference type="EMBL" id="CAI3628915.1"/>
    </source>
</evidence>
<dbReference type="Proteomes" id="UP001189143">
    <property type="component" value="Unassembled WGS sequence"/>
</dbReference>
<comment type="caution">
    <text evidence="1">The sequence shown here is derived from an EMBL/GenBank/DDBJ whole genome shotgun (WGS) entry which is preliminary data.</text>
</comment>
<sequence length="85" mass="9839">MSKNLRFCFKVDKQVGLAEDQFGNQGETYICLKAKNVKTYEVERKQYNTMKEGFRKMTAEQLQCDVSLLTPVTLNEYLDETGSED</sequence>
<dbReference type="Proteomes" id="UP000789738">
    <property type="component" value="Unassembled WGS sequence"/>
</dbReference>
<accession>A0AA86JD61</accession>
<dbReference type="AlphaFoldDB" id="A0AA86JD61"/>
<dbReference type="EMBL" id="CAKJVE010000001">
    <property type="protein sequence ID" value="CAG9701970.1"/>
    <property type="molecule type" value="Genomic_DNA"/>
</dbReference>
<gene>
    <name evidence="2" type="ORF">CNEO2_440008</name>
    <name evidence="1" type="ORF">CNEO_10434</name>
</gene>
<evidence type="ECO:0000313" key="3">
    <source>
        <dbReference type="Proteomes" id="UP000789738"/>
    </source>
</evidence>
<organism evidence="1 3">
    <name type="scientific">Clostridium neonatale</name>
    <dbReference type="NCBI Taxonomy" id="137838"/>
    <lineage>
        <taxon>Bacteria</taxon>
        <taxon>Bacillati</taxon>
        <taxon>Bacillota</taxon>
        <taxon>Clostridia</taxon>
        <taxon>Eubacteriales</taxon>
        <taxon>Clostridiaceae</taxon>
        <taxon>Clostridium</taxon>
    </lineage>
</organism>
<dbReference type="RefSeq" id="WP_210887878.1">
    <property type="nucleotide sequence ID" value="NZ_CAKJVE010000001.1"/>
</dbReference>
<evidence type="ECO:0000313" key="1">
    <source>
        <dbReference type="EMBL" id="CAG9701970.1"/>
    </source>
</evidence>
<reference evidence="1" key="1">
    <citation type="submission" date="2021-10" db="EMBL/GenBank/DDBJ databases">
        <authorList>
            <person name="Mesa V."/>
        </authorList>
    </citation>
    <scope>NUCLEOTIDE SEQUENCE</scope>
    <source>
        <strain evidence="1">CC3_PB</strain>
    </source>
</reference>
<name>A0AA86JD61_9CLOT</name>
<proteinExistence type="predicted"/>